<dbReference type="AlphaFoldDB" id="A0A7T2S7E5"/>
<sequence length="260" mass="28070">MAPQPHGSPMMVVLGLLVLSPYAVVAWRAHRRKRTAEDRTAPAASAPPAAPAAPADRPEPALAPIAPEQFHLVASPAGATQPGAAARTTSNPLPHRYRFTYQGFSGEEGQRTVLVQSIGENGANTYLEGRCEQARAPRTFRTDRINGPLVDMDTGELLQVHELLALVPERSYVDVSPPTPSRPKAQEWRNAVLFTGFPQQRRDELEEMAEAAGWLVRGSVGPTLDYMVTGPKAGTSKLAQAQEHGTIVVGEDDFLAMLHS</sequence>
<dbReference type="Gene3D" id="3.40.50.10190">
    <property type="entry name" value="BRCT domain"/>
    <property type="match status" value="1"/>
</dbReference>
<evidence type="ECO:0000259" key="2">
    <source>
        <dbReference type="Pfam" id="PF00533"/>
    </source>
</evidence>
<evidence type="ECO:0000259" key="3">
    <source>
        <dbReference type="Pfam" id="PF13280"/>
    </source>
</evidence>
<feature type="compositionally biased region" description="Low complexity" evidence="1">
    <location>
        <begin position="41"/>
        <end position="61"/>
    </location>
</feature>
<proteinExistence type="predicted"/>
<protein>
    <submittedName>
        <fullName evidence="4">WYL domain-containing protein</fullName>
    </submittedName>
</protein>
<feature type="domain" description="BRCT" evidence="2">
    <location>
        <begin position="192"/>
        <end position="257"/>
    </location>
</feature>
<dbReference type="Pfam" id="PF00533">
    <property type="entry name" value="BRCT"/>
    <property type="match status" value="1"/>
</dbReference>
<name>A0A7T2S7E5_DELAC</name>
<dbReference type="SUPFAM" id="SSF52113">
    <property type="entry name" value="BRCT domain"/>
    <property type="match status" value="1"/>
</dbReference>
<dbReference type="EMBL" id="CP065668">
    <property type="protein sequence ID" value="QPS10309.1"/>
    <property type="molecule type" value="Genomic_DNA"/>
</dbReference>
<evidence type="ECO:0000313" key="4">
    <source>
        <dbReference type="EMBL" id="QPS10309.1"/>
    </source>
</evidence>
<reference evidence="4 5" key="1">
    <citation type="submission" date="2020-12" db="EMBL/GenBank/DDBJ databases">
        <title>FDA dAtabase for Regulatory Grade micrObial Sequences (FDA-ARGOS): Supporting development and validation of Infectious Disease Dx tests.</title>
        <authorList>
            <person name="Sproer C."/>
            <person name="Gronow S."/>
            <person name="Severitt S."/>
            <person name="Schroder I."/>
            <person name="Tallon L."/>
            <person name="Sadzewicz L."/>
            <person name="Zhao X."/>
            <person name="Boylan J."/>
            <person name="Ott S."/>
            <person name="Bowen H."/>
            <person name="Vavikolanu K."/>
            <person name="Mehta A."/>
            <person name="Aluvathingal J."/>
            <person name="Nadendla S."/>
            <person name="Lowell S."/>
            <person name="Myers T."/>
            <person name="Yan Y."/>
            <person name="Sichtig H."/>
        </authorList>
    </citation>
    <scope>NUCLEOTIDE SEQUENCE [LARGE SCALE GENOMIC DNA]</scope>
    <source>
        <strain evidence="4 5">FDAARGOS_909</strain>
    </source>
</reference>
<dbReference type="InterPro" id="IPR001357">
    <property type="entry name" value="BRCT_dom"/>
</dbReference>
<accession>A0A7T2S7E5</accession>
<dbReference type="RefSeq" id="WP_197956861.1">
    <property type="nucleotide sequence ID" value="NZ_CP065668.1"/>
</dbReference>
<dbReference type="InterPro" id="IPR036420">
    <property type="entry name" value="BRCT_dom_sf"/>
</dbReference>
<evidence type="ECO:0000313" key="5">
    <source>
        <dbReference type="Proteomes" id="UP000594778"/>
    </source>
</evidence>
<evidence type="ECO:0000256" key="1">
    <source>
        <dbReference type="SAM" id="MobiDB-lite"/>
    </source>
</evidence>
<feature type="region of interest" description="Disordered" evidence="1">
    <location>
        <begin position="34"/>
        <end position="61"/>
    </location>
</feature>
<feature type="domain" description="WYL" evidence="3">
    <location>
        <begin position="95"/>
        <end position="146"/>
    </location>
</feature>
<dbReference type="Pfam" id="PF13280">
    <property type="entry name" value="WYL"/>
    <property type="match status" value="1"/>
</dbReference>
<dbReference type="InterPro" id="IPR026881">
    <property type="entry name" value="WYL_dom"/>
</dbReference>
<gene>
    <name evidence="4" type="ORF">I6G66_10055</name>
</gene>
<dbReference type="Proteomes" id="UP000594778">
    <property type="component" value="Chromosome"/>
</dbReference>
<organism evidence="4 5">
    <name type="scientific">Delftia acidovorans</name>
    <name type="common">Pseudomonas acidovorans</name>
    <name type="synonym">Comamonas acidovorans</name>
    <dbReference type="NCBI Taxonomy" id="80866"/>
    <lineage>
        <taxon>Bacteria</taxon>
        <taxon>Pseudomonadati</taxon>
        <taxon>Pseudomonadota</taxon>
        <taxon>Betaproteobacteria</taxon>
        <taxon>Burkholderiales</taxon>
        <taxon>Comamonadaceae</taxon>
        <taxon>Delftia</taxon>
    </lineage>
</organism>